<feature type="transmembrane region" description="Helical" evidence="6">
    <location>
        <begin position="131"/>
        <end position="152"/>
    </location>
</feature>
<protein>
    <submittedName>
        <fullName evidence="7">Oligosaccharide flippase family protein</fullName>
    </submittedName>
</protein>
<evidence type="ECO:0000256" key="3">
    <source>
        <dbReference type="ARBA" id="ARBA00022692"/>
    </source>
</evidence>
<proteinExistence type="predicted"/>
<keyword evidence="8" id="KW-1185">Reference proteome</keyword>
<dbReference type="RefSeq" id="WP_370595306.1">
    <property type="nucleotide sequence ID" value="NZ_JALBUR010000001.1"/>
</dbReference>
<dbReference type="EMBL" id="JALBUR010000001">
    <property type="protein sequence ID" value="MDX8418627.1"/>
    <property type="molecule type" value="Genomic_DNA"/>
</dbReference>
<feature type="transmembrane region" description="Helical" evidence="6">
    <location>
        <begin position="173"/>
        <end position="191"/>
    </location>
</feature>
<evidence type="ECO:0000313" key="8">
    <source>
        <dbReference type="Proteomes" id="UP001286174"/>
    </source>
</evidence>
<dbReference type="PANTHER" id="PTHR30250">
    <property type="entry name" value="PST FAMILY PREDICTED COLANIC ACID TRANSPORTER"/>
    <property type="match status" value="1"/>
</dbReference>
<dbReference type="InterPro" id="IPR002797">
    <property type="entry name" value="Polysacc_synth"/>
</dbReference>
<evidence type="ECO:0000256" key="2">
    <source>
        <dbReference type="ARBA" id="ARBA00022475"/>
    </source>
</evidence>
<evidence type="ECO:0000256" key="5">
    <source>
        <dbReference type="ARBA" id="ARBA00023136"/>
    </source>
</evidence>
<feature type="transmembrane region" description="Helical" evidence="6">
    <location>
        <begin position="245"/>
        <end position="264"/>
    </location>
</feature>
<feature type="transmembrane region" description="Helical" evidence="6">
    <location>
        <begin position="379"/>
        <end position="402"/>
    </location>
</feature>
<feature type="transmembrane region" description="Helical" evidence="6">
    <location>
        <begin position="58"/>
        <end position="78"/>
    </location>
</feature>
<feature type="transmembrane region" description="Helical" evidence="6">
    <location>
        <begin position="423"/>
        <end position="448"/>
    </location>
</feature>
<feature type="transmembrane region" description="Helical" evidence="6">
    <location>
        <begin position="98"/>
        <end position="119"/>
    </location>
</feature>
<dbReference type="InterPro" id="IPR024923">
    <property type="entry name" value="PG_synth_SpoVB"/>
</dbReference>
<evidence type="ECO:0000256" key="4">
    <source>
        <dbReference type="ARBA" id="ARBA00022989"/>
    </source>
</evidence>
<dbReference type="Proteomes" id="UP001286174">
    <property type="component" value="Unassembled WGS sequence"/>
</dbReference>
<evidence type="ECO:0000256" key="1">
    <source>
        <dbReference type="ARBA" id="ARBA00004651"/>
    </source>
</evidence>
<dbReference type="PIRSF" id="PIRSF038958">
    <property type="entry name" value="PG_synth_SpoVB"/>
    <property type="match status" value="1"/>
</dbReference>
<feature type="transmembrane region" description="Helical" evidence="6">
    <location>
        <begin position="468"/>
        <end position="487"/>
    </location>
</feature>
<comment type="caution">
    <text evidence="7">The sequence shown here is derived from an EMBL/GenBank/DDBJ whole genome shotgun (WGS) entry which is preliminary data.</text>
</comment>
<gene>
    <name evidence="7" type="ORF">MOZ60_00800</name>
</gene>
<keyword evidence="5 6" id="KW-0472">Membrane</keyword>
<keyword evidence="2" id="KW-1003">Cell membrane</keyword>
<keyword evidence="4 6" id="KW-1133">Transmembrane helix</keyword>
<organism evidence="7 8">
    <name type="scientific">Grylomicrobium aquisgranensis</name>
    <dbReference type="NCBI Taxonomy" id="2926318"/>
    <lineage>
        <taxon>Bacteria</taxon>
        <taxon>Bacillati</taxon>
        <taxon>Bacillota</taxon>
        <taxon>Erysipelotrichia</taxon>
        <taxon>Erysipelotrichales</taxon>
        <taxon>Erysipelotrichaceae</taxon>
        <taxon>Grylomicrobium</taxon>
    </lineage>
</organism>
<dbReference type="InterPro" id="IPR050833">
    <property type="entry name" value="Poly_Biosynth_Transport"/>
</dbReference>
<comment type="subcellular location">
    <subcellularLocation>
        <location evidence="1">Cell membrane</location>
        <topology evidence="1">Multi-pass membrane protein</topology>
    </subcellularLocation>
</comment>
<sequence length="547" mass="60300">MNKAKNADRVKNSIVLSGMVGTLGLFIAKMLGLFYSIPLSSILGSDAYMSYYGTSFRIYSYILNVFTAGFPFAIATMVAKYSVRQDARALRKIKKVELVLLGMTGFLGMLLLFVLSWPLSHIIASGSDAPIMGRCLRILSLAIFFVPILSGFRGFYQGRKEMSQYAVSQVFEQIFRVGFLLTAAYIIVYVLHMDRRYALYVAVMSTSIAAVAGILQFVYFDRHHFPAIEEAARRQTTKTVRKKKLFQELIALAIPYLLVAVLGYCDDIFNSVLLPVGLKVHGYTSSQQSIILSAFNYVGTKMTAIPMILSPGFAAALIPHITAARTQGNKKLVSRNVVDCLNIIVYLGIPVSFCIFLYARDVFHILFYTSDEVTAANCLRWLALEGFLATITPVITNILMALGMKHEALKNLGVNLIIKGASMVPLIWMFGYAGAVLSTVPGNLYIVFASFKAMHQEHEISFRSVGSIFIKSIACIVLMFAVSTVLAKVGITGAYGRKVIALGKTCINVLITLGVYFGVSAALKMPEQVFHRRLSAVVKARLQKKNA</sequence>
<feature type="transmembrane region" description="Helical" evidence="6">
    <location>
        <begin position="499"/>
        <end position="519"/>
    </location>
</feature>
<feature type="transmembrane region" description="Helical" evidence="6">
    <location>
        <begin position="304"/>
        <end position="324"/>
    </location>
</feature>
<evidence type="ECO:0000313" key="7">
    <source>
        <dbReference type="EMBL" id="MDX8418627.1"/>
    </source>
</evidence>
<dbReference type="PANTHER" id="PTHR30250:SF21">
    <property type="entry name" value="LIPID II FLIPPASE MURJ"/>
    <property type="match status" value="1"/>
</dbReference>
<evidence type="ECO:0000256" key="6">
    <source>
        <dbReference type="SAM" id="Phobius"/>
    </source>
</evidence>
<feature type="transmembrane region" description="Helical" evidence="6">
    <location>
        <begin position="197"/>
        <end position="220"/>
    </location>
</feature>
<name>A0AB35U2Y7_9FIRM</name>
<dbReference type="AlphaFoldDB" id="A0AB35U2Y7"/>
<reference evidence="7 8" key="1">
    <citation type="submission" date="2022-03" db="EMBL/GenBank/DDBJ databases">
        <title>Novel taxa within the pig intestine.</title>
        <authorList>
            <person name="Wylensek D."/>
            <person name="Bishof K."/>
            <person name="Afrizal A."/>
            <person name="Clavel T."/>
        </authorList>
    </citation>
    <scope>NUCLEOTIDE SEQUENCE [LARGE SCALE GENOMIC DNA]</scope>
    <source>
        <strain evidence="7 8">CLA-KB-P133</strain>
    </source>
</reference>
<dbReference type="GO" id="GO:0005886">
    <property type="term" value="C:plasma membrane"/>
    <property type="evidence" value="ECO:0007669"/>
    <property type="project" value="UniProtKB-SubCell"/>
</dbReference>
<feature type="transmembrane region" description="Helical" evidence="6">
    <location>
        <begin position="12"/>
        <end position="38"/>
    </location>
</feature>
<feature type="transmembrane region" description="Helical" evidence="6">
    <location>
        <begin position="336"/>
        <end position="359"/>
    </location>
</feature>
<keyword evidence="3 6" id="KW-0812">Transmembrane</keyword>
<dbReference type="Pfam" id="PF01943">
    <property type="entry name" value="Polysacc_synt"/>
    <property type="match status" value="1"/>
</dbReference>
<accession>A0AB35U2Y7</accession>